<dbReference type="OrthoDB" id="5652728at2"/>
<reference evidence="2 3" key="1">
    <citation type="journal article" date="2011" name="BMC Genomics">
        <title>Insight into cross-talk between intra-amoebal pathogens.</title>
        <authorList>
            <person name="Gimenez G."/>
            <person name="Bertelli C."/>
            <person name="Moliner C."/>
            <person name="Robert C."/>
            <person name="Raoult D."/>
            <person name="Fournier P.E."/>
            <person name="Greub G."/>
        </authorList>
    </citation>
    <scope>NUCLEOTIDE SEQUENCE [LARGE SCALE GENOMIC DNA]</scope>
    <source>
        <strain evidence="2 3">LLAP12</strain>
    </source>
</reference>
<feature type="compositionally biased region" description="Polar residues" evidence="1">
    <location>
        <begin position="36"/>
        <end position="54"/>
    </location>
</feature>
<name>G9EP04_9GAMM</name>
<gene>
    <name evidence="2" type="ORF">LDG_6984</name>
</gene>
<dbReference type="Proteomes" id="UP000002770">
    <property type="component" value="Unassembled WGS sequence"/>
</dbReference>
<proteinExistence type="predicted"/>
<dbReference type="EMBL" id="JH413822">
    <property type="protein sequence ID" value="EHL30839.1"/>
    <property type="molecule type" value="Genomic_DNA"/>
</dbReference>
<evidence type="ECO:0000313" key="2">
    <source>
        <dbReference type="EMBL" id="EHL30839.1"/>
    </source>
</evidence>
<evidence type="ECO:0000313" key="3">
    <source>
        <dbReference type="Proteomes" id="UP000002770"/>
    </source>
</evidence>
<dbReference type="AlphaFoldDB" id="G9EP04"/>
<organism evidence="2 3">
    <name type="scientific">Legionella drancourtii LLAP12</name>
    <dbReference type="NCBI Taxonomy" id="658187"/>
    <lineage>
        <taxon>Bacteria</taxon>
        <taxon>Pseudomonadati</taxon>
        <taxon>Pseudomonadota</taxon>
        <taxon>Gammaproteobacteria</taxon>
        <taxon>Legionellales</taxon>
        <taxon>Legionellaceae</taxon>
        <taxon>Legionella</taxon>
    </lineage>
</organism>
<protein>
    <submittedName>
        <fullName evidence="2">Uncharacterized protein</fullName>
    </submittedName>
</protein>
<keyword evidence="3" id="KW-1185">Reference proteome</keyword>
<accession>G9EP04</accession>
<feature type="compositionally biased region" description="Basic and acidic residues" evidence="1">
    <location>
        <begin position="19"/>
        <end position="35"/>
    </location>
</feature>
<dbReference type="HOGENOM" id="CLU_1561021_0_0_6"/>
<dbReference type="RefSeq" id="WP_006870908.1">
    <property type="nucleotide sequence ID" value="NZ_JH413822.1"/>
</dbReference>
<feature type="region of interest" description="Disordered" evidence="1">
    <location>
        <begin position="1"/>
        <end position="82"/>
    </location>
</feature>
<evidence type="ECO:0000256" key="1">
    <source>
        <dbReference type="SAM" id="MobiDB-lite"/>
    </source>
</evidence>
<sequence length="171" mass="19113">MKKALKIDVYDNSPTLKSSDVHDDSPTLKSSDVHDNSPTLKSSDVYDNSPTLKSSDVYDKIDSSKNAPTNAPAEYIGKNEPENRADVQFVRQQIERYKNNAMSYFSINNKKKADAVEKALTKALDNKVQDVRLDSGVQEALAIHRIFGFFGHKKTTATKELEKNLPKPPTL</sequence>
<dbReference type="STRING" id="658187.LDG_6984"/>
<dbReference type="InParanoid" id="G9EP04"/>